<comment type="function">
    <text evidence="17">Highly selective calcium channel localized to the inner mitochondrial membrane, which mediates calcium uptake into the mitochondrial matrix. Mitochondrial calcium homeostasis plays key roles in cellular physiology and regulates ATP production, cytoplasmic calcium signals and activation of cell death pathways. Sufficient to operate as a pore-forming channel without the need of calcium-sensor or auxiliary subunit.</text>
</comment>
<evidence type="ECO:0000256" key="15">
    <source>
        <dbReference type="ARBA" id="ARBA00044966"/>
    </source>
</evidence>
<evidence type="ECO:0000256" key="4">
    <source>
        <dbReference type="ARBA" id="ARBA00022568"/>
    </source>
</evidence>
<dbReference type="PANTHER" id="PTHR13462">
    <property type="entry name" value="CALCIUM UNIPORTER PROTEIN, MITOCHONDRIAL"/>
    <property type="match status" value="1"/>
</dbReference>
<keyword evidence="12 19" id="KW-0472">Membrane</keyword>
<dbReference type="GO" id="GO:0005262">
    <property type="term" value="F:calcium channel activity"/>
    <property type="evidence" value="ECO:0007669"/>
    <property type="project" value="UniProtKB-KW"/>
</dbReference>
<evidence type="ECO:0000256" key="12">
    <source>
        <dbReference type="ARBA" id="ARBA00023136"/>
    </source>
</evidence>
<feature type="compositionally biased region" description="Basic and acidic residues" evidence="18">
    <location>
        <begin position="375"/>
        <end position="399"/>
    </location>
</feature>
<feature type="transmembrane region" description="Helical" evidence="19">
    <location>
        <begin position="252"/>
        <end position="271"/>
    </location>
</feature>
<evidence type="ECO:0000256" key="6">
    <source>
        <dbReference type="ARBA" id="ARBA00022692"/>
    </source>
</evidence>
<dbReference type="InterPro" id="IPR006769">
    <property type="entry name" value="MCU_C"/>
</dbReference>
<evidence type="ECO:0000256" key="11">
    <source>
        <dbReference type="ARBA" id="ARBA00023128"/>
    </source>
</evidence>
<keyword evidence="3" id="KW-0813">Transport</keyword>
<evidence type="ECO:0000256" key="19">
    <source>
        <dbReference type="SAM" id="Phobius"/>
    </source>
</evidence>
<dbReference type="InterPro" id="IPR039055">
    <property type="entry name" value="MCU_fam"/>
</dbReference>
<protein>
    <recommendedName>
        <fullName evidence="16">Calcium uniporter protein, mitochondrial</fullName>
    </recommendedName>
</protein>
<dbReference type="Proteomes" id="UP000310158">
    <property type="component" value="Unassembled WGS sequence"/>
</dbReference>
<keyword evidence="6 19" id="KW-0812">Transmembrane</keyword>
<feature type="domain" description="Calcium uniporter protein C-terminal" evidence="20">
    <location>
        <begin position="214"/>
        <end position="336"/>
    </location>
</feature>
<keyword evidence="9 19" id="KW-1133">Transmembrane helix</keyword>
<evidence type="ECO:0000256" key="14">
    <source>
        <dbReference type="ARBA" id="ARBA00036634"/>
    </source>
</evidence>
<evidence type="ECO:0000256" key="9">
    <source>
        <dbReference type="ARBA" id="ARBA00022989"/>
    </source>
</evidence>
<dbReference type="EMBL" id="SGPL01000119">
    <property type="protein sequence ID" value="THH17232.1"/>
    <property type="molecule type" value="Genomic_DNA"/>
</dbReference>
<evidence type="ECO:0000256" key="7">
    <source>
        <dbReference type="ARBA" id="ARBA00022792"/>
    </source>
</evidence>
<comment type="caution">
    <text evidence="21">The sequence shown here is derived from an EMBL/GenBank/DDBJ whole genome shotgun (WGS) entry which is preliminary data.</text>
</comment>
<comment type="subunit">
    <text evidence="15">Homotetramer, assembles in a dimer or dimers configuration with two interfaces.</text>
</comment>
<keyword evidence="5" id="KW-0107">Calcium channel</keyword>
<dbReference type="GO" id="GO:1990246">
    <property type="term" value="C:uniplex complex"/>
    <property type="evidence" value="ECO:0007669"/>
    <property type="project" value="TreeGrafter"/>
</dbReference>
<sequence>MHNPSPAFLYVSDTLRPRFLSTTGKENLSVAHARFLAEANPSSKWTQESHSNVFESAGTDGSAEEVDRLTEGKGKLSPTSSHLFKLILPLGAITATLRNGAARPASVTEIPPPTVFLLHPSQPLSHVNRLIVSSFFPAKPEVSFRTVAPYGQHLQWSDSTDLGDFIRAAARTTEFSIHISPSASAATTEDEGKDRVNTPPLDETVITIEIPTFAARTRFLRRRLAAIKGDLKKMEGLKVDCDREARRGARRMAVGGFGLLIVYWGAVARLTFWDYGWDVMEPITYLSGLSTVVCGYLWFLYQGREVSYSSVLDHSISARREALYKARGLDIERWGDLIAEARTLRREIGQIAQDYEQNWQKEKDEDVQASEEEGKEDKDEDVKPVMEQIEHDYDKAGQR</sequence>
<evidence type="ECO:0000256" key="8">
    <source>
        <dbReference type="ARBA" id="ARBA00022837"/>
    </source>
</evidence>
<comment type="catalytic activity">
    <reaction evidence="14">
        <text>Ca(2+)(in) = Ca(2+)(out)</text>
        <dbReference type="Rhea" id="RHEA:29671"/>
        <dbReference type="ChEBI" id="CHEBI:29108"/>
    </reaction>
</comment>
<keyword evidence="8" id="KW-0106">Calcium</keyword>
<evidence type="ECO:0000313" key="21">
    <source>
        <dbReference type="EMBL" id="THH17232.1"/>
    </source>
</evidence>
<feature type="compositionally biased region" description="Basic and acidic residues" evidence="18">
    <location>
        <begin position="65"/>
        <end position="74"/>
    </location>
</feature>
<comment type="subcellular location">
    <subcellularLocation>
        <location evidence="1">Mitochondrion inner membrane</location>
        <topology evidence="1">Multi-pass membrane protein</topology>
    </subcellularLocation>
</comment>
<keyword evidence="10" id="KW-0406">Ion transport</keyword>
<keyword evidence="11" id="KW-0496">Mitochondrion</keyword>
<dbReference type="GO" id="GO:0051560">
    <property type="term" value="P:mitochondrial calcium ion homeostasis"/>
    <property type="evidence" value="ECO:0007669"/>
    <property type="project" value="InterPro"/>
</dbReference>
<dbReference type="Pfam" id="PF04678">
    <property type="entry name" value="MCU"/>
    <property type="match status" value="1"/>
</dbReference>
<feature type="region of interest" description="Disordered" evidence="18">
    <location>
        <begin position="356"/>
        <end position="399"/>
    </location>
</feature>
<gene>
    <name evidence="21" type="ORF">EW146_g3537</name>
</gene>
<evidence type="ECO:0000256" key="16">
    <source>
        <dbReference type="ARBA" id="ARBA00044981"/>
    </source>
</evidence>
<comment type="similarity">
    <text evidence="2">Belongs to the MCU (TC 1.A.77) family.</text>
</comment>
<reference evidence="21 22" key="1">
    <citation type="submission" date="2019-02" db="EMBL/GenBank/DDBJ databases">
        <title>Genome sequencing of the rare red list fungi Bondarzewia mesenterica.</title>
        <authorList>
            <person name="Buettner E."/>
            <person name="Kellner H."/>
        </authorList>
    </citation>
    <scope>NUCLEOTIDE SEQUENCE [LARGE SCALE GENOMIC DNA]</scope>
    <source>
        <strain evidence="21 22">DSM 108281</strain>
    </source>
</reference>
<evidence type="ECO:0000259" key="20">
    <source>
        <dbReference type="Pfam" id="PF04678"/>
    </source>
</evidence>
<evidence type="ECO:0000256" key="1">
    <source>
        <dbReference type="ARBA" id="ARBA00004448"/>
    </source>
</evidence>
<proteinExistence type="inferred from homology"/>
<evidence type="ECO:0000256" key="18">
    <source>
        <dbReference type="SAM" id="MobiDB-lite"/>
    </source>
</evidence>
<dbReference type="GO" id="GO:0036444">
    <property type="term" value="P:calcium import into the mitochondrion"/>
    <property type="evidence" value="ECO:0007669"/>
    <property type="project" value="TreeGrafter"/>
</dbReference>
<feature type="compositionally biased region" description="Polar residues" evidence="18">
    <location>
        <begin position="42"/>
        <end position="54"/>
    </location>
</feature>
<evidence type="ECO:0000256" key="13">
    <source>
        <dbReference type="ARBA" id="ARBA00023303"/>
    </source>
</evidence>
<keyword evidence="4" id="KW-0109">Calcium transport</keyword>
<keyword evidence="13" id="KW-0407">Ion channel</keyword>
<evidence type="ECO:0000256" key="5">
    <source>
        <dbReference type="ARBA" id="ARBA00022673"/>
    </source>
</evidence>
<dbReference type="GO" id="GO:0015292">
    <property type="term" value="F:uniporter activity"/>
    <property type="evidence" value="ECO:0007669"/>
    <property type="project" value="TreeGrafter"/>
</dbReference>
<keyword evidence="22" id="KW-1185">Reference proteome</keyword>
<feature type="region of interest" description="Disordered" evidence="18">
    <location>
        <begin position="42"/>
        <end position="74"/>
    </location>
</feature>
<evidence type="ECO:0000256" key="17">
    <source>
        <dbReference type="ARBA" id="ARBA00045938"/>
    </source>
</evidence>
<evidence type="ECO:0000256" key="10">
    <source>
        <dbReference type="ARBA" id="ARBA00023065"/>
    </source>
</evidence>
<accession>A0A4S4LXH0</accession>
<dbReference type="AlphaFoldDB" id="A0A4S4LXH0"/>
<dbReference type="PANTHER" id="PTHR13462:SF10">
    <property type="entry name" value="CALCIUM UNIPORTER PROTEIN, MITOCHONDRIAL"/>
    <property type="match status" value="1"/>
</dbReference>
<feature type="transmembrane region" description="Helical" evidence="19">
    <location>
        <begin position="283"/>
        <end position="301"/>
    </location>
</feature>
<dbReference type="OrthoDB" id="278338at2759"/>
<organism evidence="21 22">
    <name type="scientific">Bondarzewia mesenterica</name>
    <dbReference type="NCBI Taxonomy" id="1095465"/>
    <lineage>
        <taxon>Eukaryota</taxon>
        <taxon>Fungi</taxon>
        <taxon>Dikarya</taxon>
        <taxon>Basidiomycota</taxon>
        <taxon>Agaricomycotina</taxon>
        <taxon>Agaricomycetes</taxon>
        <taxon>Russulales</taxon>
        <taxon>Bondarzewiaceae</taxon>
        <taxon>Bondarzewia</taxon>
    </lineage>
</organism>
<evidence type="ECO:0000313" key="22">
    <source>
        <dbReference type="Proteomes" id="UP000310158"/>
    </source>
</evidence>
<name>A0A4S4LXH0_9AGAM</name>
<evidence type="ECO:0000256" key="3">
    <source>
        <dbReference type="ARBA" id="ARBA00022448"/>
    </source>
</evidence>
<evidence type="ECO:0000256" key="2">
    <source>
        <dbReference type="ARBA" id="ARBA00005653"/>
    </source>
</evidence>
<keyword evidence="7" id="KW-0999">Mitochondrion inner membrane</keyword>